<dbReference type="GO" id="GO:0004930">
    <property type="term" value="F:G protein-coupled receptor activity"/>
    <property type="evidence" value="ECO:0007669"/>
    <property type="project" value="UniProtKB-KW"/>
</dbReference>
<proteinExistence type="predicted"/>
<dbReference type="GO" id="GO:0005886">
    <property type="term" value="C:plasma membrane"/>
    <property type="evidence" value="ECO:0007669"/>
    <property type="project" value="TreeGrafter"/>
</dbReference>
<comment type="subcellular location">
    <subcellularLocation>
        <location evidence="1">Membrane</location>
        <topology evidence="1">Multi-pass membrane protein</topology>
    </subcellularLocation>
</comment>
<evidence type="ECO:0000313" key="12">
    <source>
        <dbReference type="Proteomes" id="UP000192578"/>
    </source>
</evidence>
<evidence type="ECO:0000256" key="1">
    <source>
        <dbReference type="ARBA" id="ARBA00004141"/>
    </source>
</evidence>
<protein>
    <recommendedName>
        <fullName evidence="10">G-protein coupled receptors family 1 profile domain-containing protein</fullName>
    </recommendedName>
</protein>
<feature type="transmembrane region" description="Helical" evidence="9">
    <location>
        <begin position="294"/>
        <end position="311"/>
    </location>
</feature>
<dbReference type="InterPro" id="IPR000276">
    <property type="entry name" value="GPCR_Rhodpsn"/>
</dbReference>
<keyword evidence="3 9" id="KW-1133">Transmembrane helix</keyword>
<dbReference type="PRINTS" id="PR00237">
    <property type="entry name" value="GPCRRHODOPSN"/>
</dbReference>
<evidence type="ECO:0000256" key="3">
    <source>
        <dbReference type="ARBA" id="ARBA00022989"/>
    </source>
</evidence>
<evidence type="ECO:0000259" key="10">
    <source>
        <dbReference type="PROSITE" id="PS50262"/>
    </source>
</evidence>
<feature type="domain" description="G-protein coupled receptors family 1 profile" evidence="10">
    <location>
        <begin position="40"/>
        <end position="307"/>
    </location>
</feature>
<dbReference type="PANTHER" id="PTHR45695:SF15">
    <property type="entry name" value="OPSIN RH2"/>
    <property type="match status" value="1"/>
</dbReference>
<dbReference type="PROSITE" id="PS50262">
    <property type="entry name" value="G_PROTEIN_RECEP_F1_2"/>
    <property type="match status" value="1"/>
</dbReference>
<keyword evidence="7" id="KW-0807">Transducer</keyword>
<feature type="transmembrane region" description="Helical" evidence="9">
    <location>
        <begin position="99"/>
        <end position="119"/>
    </location>
</feature>
<evidence type="ECO:0000256" key="9">
    <source>
        <dbReference type="SAM" id="Phobius"/>
    </source>
</evidence>
<evidence type="ECO:0000256" key="5">
    <source>
        <dbReference type="ARBA" id="ARBA00023136"/>
    </source>
</evidence>
<feature type="transmembrane region" description="Helical" evidence="9">
    <location>
        <begin position="140"/>
        <end position="160"/>
    </location>
</feature>
<feature type="transmembrane region" description="Helical" evidence="9">
    <location>
        <begin position="20"/>
        <end position="49"/>
    </location>
</feature>
<evidence type="ECO:0000256" key="2">
    <source>
        <dbReference type="ARBA" id="ARBA00022692"/>
    </source>
</evidence>
<feature type="compositionally biased region" description="Polar residues" evidence="8">
    <location>
        <begin position="225"/>
        <end position="240"/>
    </location>
</feature>
<dbReference type="InterPro" id="IPR017452">
    <property type="entry name" value="GPCR_Rhodpsn_7TM"/>
</dbReference>
<dbReference type="Pfam" id="PF00001">
    <property type="entry name" value="7tm_1"/>
    <property type="match status" value="1"/>
</dbReference>
<comment type="caution">
    <text evidence="11">The sequence shown here is derived from an EMBL/GenBank/DDBJ whole genome shotgun (WGS) entry which is preliminary data.</text>
</comment>
<keyword evidence="6" id="KW-0675">Receptor</keyword>
<keyword evidence="2 9" id="KW-0812">Transmembrane</keyword>
<dbReference type="Proteomes" id="UP000192578">
    <property type="component" value="Unassembled WGS sequence"/>
</dbReference>
<name>A0A9X6NBY2_HYPEX</name>
<keyword evidence="5 9" id="KW-0472">Membrane</keyword>
<feature type="region of interest" description="Disordered" evidence="8">
    <location>
        <begin position="225"/>
        <end position="244"/>
    </location>
</feature>
<feature type="transmembrane region" description="Helical" evidence="9">
    <location>
        <begin position="61"/>
        <end position="79"/>
    </location>
</feature>
<keyword evidence="12" id="KW-1185">Reference proteome</keyword>
<organism evidence="11 12">
    <name type="scientific">Hypsibius exemplaris</name>
    <name type="common">Freshwater tardigrade</name>
    <dbReference type="NCBI Taxonomy" id="2072580"/>
    <lineage>
        <taxon>Eukaryota</taxon>
        <taxon>Metazoa</taxon>
        <taxon>Ecdysozoa</taxon>
        <taxon>Tardigrada</taxon>
        <taxon>Eutardigrada</taxon>
        <taxon>Parachela</taxon>
        <taxon>Hypsibioidea</taxon>
        <taxon>Hypsibiidae</taxon>
        <taxon>Hypsibius</taxon>
    </lineage>
</organism>
<reference evidence="12" key="1">
    <citation type="submission" date="2017-01" db="EMBL/GenBank/DDBJ databases">
        <title>Comparative genomics of anhydrobiosis in the tardigrade Hypsibius dujardini.</title>
        <authorList>
            <person name="Yoshida Y."/>
            <person name="Koutsovoulos G."/>
            <person name="Laetsch D."/>
            <person name="Stevens L."/>
            <person name="Kumar S."/>
            <person name="Horikawa D."/>
            <person name="Ishino K."/>
            <person name="Komine S."/>
            <person name="Tomita M."/>
            <person name="Blaxter M."/>
            <person name="Arakawa K."/>
        </authorList>
    </citation>
    <scope>NUCLEOTIDE SEQUENCE [LARGE SCALE GENOMIC DNA]</scope>
    <source>
        <strain evidence="12">Z151</strain>
    </source>
</reference>
<dbReference type="OrthoDB" id="2101615at2759"/>
<evidence type="ECO:0000256" key="8">
    <source>
        <dbReference type="SAM" id="MobiDB-lite"/>
    </source>
</evidence>
<dbReference type="CDD" id="cd00637">
    <property type="entry name" value="7tm_classA_rhodopsin-like"/>
    <property type="match status" value="1"/>
</dbReference>
<accession>A0A9X6NBY2</accession>
<dbReference type="EMBL" id="MTYJ01000215">
    <property type="protein sequence ID" value="OWA51130.1"/>
    <property type="molecule type" value="Genomic_DNA"/>
</dbReference>
<evidence type="ECO:0000256" key="6">
    <source>
        <dbReference type="ARBA" id="ARBA00023170"/>
    </source>
</evidence>
<dbReference type="PANTHER" id="PTHR45695">
    <property type="entry name" value="LEUCOKININ RECEPTOR-RELATED"/>
    <property type="match status" value="1"/>
</dbReference>
<evidence type="ECO:0000256" key="7">
    <source>
        <dbReference type="ARBA" id="ARBA00023224"/>
    </source>
</evidence>
<evidence type="ECO:0000313" key="11">
    <source>
        <dbReference type="EMBL" id="OWA51130.1"/>
    </source>
</evidence>
<dbReference type="Gene3D" id="1.20.1070.10">
    <property type="entry name" value="Rhodopsin 7-helix transmembrane proteins"/>
    <property type="match status" value="1"/>
</dbReference>
<gene>
    <name evidence="11" type="ORF">BV898_15627</name>
</gene>
<sequence length="334" mass="37609">MNLSTTPNSTHSSNETVAPVANWTIVPVFTLVTFILGLFGNGSLLFLFFMKRPLRTPFNIYLINLLFSNCAWTLIQYPLDLVSNLYSEWYLGESACTLYLYGTGILQAAVLNAHQLIAINRVWAAVAPISYRSIHTHRTAFFVCLGGWVYTHLTTAPAWIMDSLYYRQPVDTTHSCRMNGKSQQIYMAIITLFIFDTPPLLMIIALIVTCASFCKRRRKQNTLHPTTTSAAIGSHHQPSSAPIRRKKSHNNHLLVLIFLTISVNGCWTPLNVYFTLSLFGKRFEGAAFFRAGNVLFSCQTMLDPILFALALSRIRKELGKCLFSRMRAAACVHP</sequence>
<keyword evidence="4" id="KW-0297">G-protein coupled receptor</keyword>
<feature type="transmembrane region" description="Helical" evidence="9">
    <location>
        <begin position="185"/>
        <end position="214"/>
    </location>
</feature>
<feature type="transmembrane region" description="Helical" evidence="9">
    <location>
        <begin position="253"/>
        <end position="274"/>
    </location>
</feature>
<dbReference type="SUPFAM" id="SSF81321">
    <property type="entry name" value="Family A G protein-coupled receptor-like"/>
    <property type="match status" value="1"/>
</dbReference>
<evidence type="ECO:0000256" key="4">
    <source>
        <dbReference type="ARBA" id="ARBA00023040"/>
    </source>
</evidence>
<dbReference type="AlphaFoldDB" id="A0A9X6NBY2"/>